<dbReference type="PANTHER" id="PTHR22748">
    <property type="entry name" value="AP ENDONUCLEASE"/>
    <property type="match status" value="1"/>
</dbReference>
<keyword evidence="4" id="KW-0378">Hydrolase</keyword>
<name>A0ABU8VVU2_9BURK</name>
<comment type="caution">
    <text evidence="7">The sequence shown here is derived from an EMBL/GenBank/DDBJ whole genome shotgun (WGS) entry which is preliminary data.</text>
</comment>
<accession>A0ABU8VVU2</accession>
<dbReference type="InterPro" id="IPR004808">
    <property type="entry name" value="AP_endonuc_1"/>
</dbReference>
<dbReference type="InterPro" id="IPR005135">
    <property type="entry name" value="Endo/exonuclease/phosphatase"/>
</dbReference>
<evidence type="ECO:0000256" key="3">
    <source>
        <dbReference type="ARBA" id="ARBA00022723"/>
    </source>
</evidence>
<comment type="cofactor">
    <cofactor evidence="1">
        <name>Mg(2+)</name>
        <dbReference type="ChEBI" id="CHEBI:18420"/>
    </cofactor>
</comment>
<dbReference type="SUPFAM" id="SSF56219">
    <property type="entry name" value="DNase I-like"/>
    <property type="match status" value="1"/>
</dbReference>
<proteinExistence type="inferred from homology"/>
<evidence type="ECO:0000256" key="2">
    <source>
        <dbReference type="ARBA" id="ARBA00007092"/>
    </source>
</evidence>
<dbReference type="GO" id="GO:0004519">
    <property type="term" value="F:endonuclease activity"/>
    <property type="evidence" value="ECO:0007669"/>
    <property type="project" value="UniProtKB-KW"/>
</dbReference>
<keyword evidence="7" id="KW-0540">Nuclease</keyword>
<dbReference type="PANTHER" id="PTHR22748:SF6">
    <property type="entry name" value="DNA-(APURINIC OR APYRIMIDINIC SITE) ENDONUCLEASE"/>
    <property type="match status" value="1"/>
</dbReference>
<dbReference type="Pfam" id="PF03372">
    <property type="entry name" value="Exo_endo_phos"/>
    <property type="match status" value="1"/>
</dbReference>
<gene>
    <name evidence="7" type="ORF">WKW80_05815</name>
</gene>
<evidence type="ECO:0000313" key="7">
    <source>
        <dbReference type="EMBL" id="MEJ8821553.1"/>
    </source>
</evidence>
<keyword evidence="7" id="KW-0255">Endonuclease</keyword>
<evidence type="ECO:0000313" key="8">
    <source>
        <dbReference type="Proteomes" id="UP001363010"/>
    </source>
</evidence>
<keyword evidence="5" id="KW-0460">Magnesium</keyword>
<dbReference type="EMBL" id="JBBKZV010000002">
    <property type="protein sequence ID" value="MEJ8821553.1"/>
    <property type="molecule type" value="Genomic_DNA"/>
</dbReference>
<dbReference type="Proteomes" id="UP001363010">
    <property type="component" value="Unassembled WGS sequence"/>
</dbReference>
<dbReference type="InterPro" id="IPR036691">
    <property type="entry name" value="Endo/exonu/phosph_ase_sf"/>
</dbReference>
<dbReference type="RefSeq" id="WP_340362596.1">
    <property type="nucleotide sequence ID" value="NZ_JBBKZV010000002.1"/>
</dbReference>
<keyword evidence="3" id="KW-0479">Metal-binding</keyword>
<reference evidence="7 8" key="1">
    <citation type="submission" date="2024-03" db="EMBL/GenBank/DDBJ databases">
        <title>Novel species of the genus Variovorax.</title>
        <authorList>
            <person name="Liu Q."/>
            <person name="Xin Y.-H."/>
        </authorList>
    </citation>
    <scope>NUCLEOTIDE SEQUENCE [LARGE SCALE GENOMIC DNA]</scope>
    <source>
        <strain evidence="7 8">KACC 18501</strain>
    </source>
</reference>
<comment type="similarity">
    <text evidence="2">Belongs to the DNA repair enzymes AP/ExoA family.</text>
</comment>
<protein>
    <submittedName>
        <fullName evidence="7">Endonuclease/exonuclease/phosphatase family protein</fullName>
    </submittedName>
</protein>
<evidence type="ECO:0000256" key="1">
    <source>
        <dbReference type="ARBA" id="ARBA00001946"/>
    </source>
</evidence>
<dbReference type="Gene3D" id="3.60.10.10">
    <property type="entry name" value="Endonuclease/exonuclease/phosphatase"/>
    <property type="match status" value="1"/>
</dbReference>
<organism evidence="7 8">
    <name type="scientific">Variovorax humicola</name>
    <dbReference type="NCBI Taxonomy" id="1769758"/>
    <lineage>
        <taxon>Bacteria</taxon>
        <taxon>Pseudomonadati</taxon>
        <taxon>Pseudomonadota</taxon>
        <taxon>Betaproteobacteria</taxon>
        <taxon>Burkholderiales</taxon>
        <taxon>Comamonadaceae</taxon>
        <taxon>Variovorax</taxon>
    </lineage>
</organism>
<evidence type="ECO:0000259" key="6">
    <source>
        <dbReference type="Pfam" id="PF03372"/>
    </source>
</evidence>
<evidence type="ECO:0000256" key="4">
    <source>
        <dbReference type="ARBA" id="ARBA00022801"/>
    </source>
</evidence>
<sequence length="263" mass="29506">MASFLFDEKRQDNQSMKIVSYNLRNRGNTRADNHWVQLLRQFEPDIVCAQESLHPGQYFPEDEFSTFKSCVHALVPQHRKWGSAIFSRKHVLEPVELPELNGWVVAAKAHGVIVGGRTQAVFVVSIHAPSPGPYLPVVSAVLDQVARVWDGTPLVICGDFNVTTALRHPSEAPMTNSLGERQLLTRLRREFGVVNAWQTMSPNENLPQTLRWTRNPATAYHCDGIFISHHFLPHLVSASIESAGEWATMSDHNPIVVSLEEGE</sequence>
<keyword evidence="8" id="KW-1185">Reference proteome</keyword>
<feature type="domain" description="Endonuclease/exonuclease/phosphatase" evidence="6">
    <location>
        <begin position="19"/>
        <end position="252"/>
    </location>
</feature>
<evidence type="ECO:0000256" key="5">
    <source>
        <dbReference type="ARBA" id="ARBA00022842"/>
    </source>
</evidence>